<dbReference type="Proteomes" id="UP000271624">
    <property type="component" value="Unassembled WGS sequence"/>
</dbReference>
<name>A0A433V9E1_9CYAN</name>
<keyword evidence="9" id="KW-1133">Transmembrane helix</keyword>
<dbReference type="AlphaFoldDB" id="A0A433V9E1"/>
<evidence type="ECO:0000256" key="5">
    <source>
        <dbReference type="ARBA" id="ARBA00022692"/>
    </source>
</evidence>
<dbReference type="OrthoDB" id="7943907at2"/>
<keyword evidence="7" id="KW-0256">Endoplasmic reticulum</keyword>
<sequence>MKICFLIQTYKNPEQIYRLVRNIKSTSPNSIIILSHNPVSCTLDMSRLKEYSEIHLFNVITGRGDFSILREYLSTVKWILSNNLEFDWFVNLTGQDYPTQPISELENLLSRTSYDAYIQYFKVFSKEALWNIRQGCDRYLYKYYTLSKILPKWFLSLLKPLKFLNYLQPVLRIHFFYGLMIGSRVKSPFNDEFICYGGSYFCILSKKCLKYIHDFTQKHPDLLEHYKYVINPEESFIHTVLVNNQLFKLSNESKHYIDFSQSRYGSPATLTKDDYTLIQQNKYYFARKFDMNTDSTILDILDQTMLVKLNMITHFTKQK</sequence>
<evidence type="ECO:0000256" key="14">
    <source>
        <dbReference type="ARBA" id="ARBA00042865"/>
    </source>
</evidence>
<evidence type="ECO:0000256" key="11">
    <source>
        <dbReference type="ARBA" id="ARBA00023136"/>
    </source>
</evidence>
<keyword evidence="5" id="KW-0812">Transmembrane</keyword>
<evidence type="ECO:0000256" key="13">
    <source>
        <dbReference type="ARBA" id="ARBA00023180"/>
    </source>
</evidence>
<dbReference type="GO" id="GO:0016020">
    <property type="term" value="C:membrane"/>
    <property type="evidence" value="ECO:0007669"/>
    <property type="project" value="InterPro"/>
</dbReference>
<proteinExistence type="predicted"/>
<keyword evidence="10" id="KW-0333">Golgi apparatus</keyword>
<keyword evidence="16" id="KW-1185">Reference proteome</keyword>
<keyword evidence="4" id="KW-0808">Transferase</keyword>
<gene>
    <name evidence="15" type="ORF">DSM106972_056240</name>
</gene>
<evidence type="ECO:0000256" key="3">
    <source>
        <dbReference type="ARBA" id="ARBA00022676"/>
    </source>
</evidence>
<keyword evidence="6" id="KW-0479">Metal-binding</keyword>
<organism evidence="15 16">
    <name type="scientific">Dulcicalothrix desertica PCC 7102</name>
    <dbReference type="NCBI Taxonomy" id="232991"/>
    <lineage>
        <taxon>Bacteria</taxon>
        <taxon>Bacillati</taxon>
        <taxon>Cyanobacteriota</taxon>
        <taxon>Cyanophyceae</taxon>
        <taxon>Nostocales</taxon>
        <taxon>Calotrichaceae</taxon>
        <taxon>Dulcicalothrix</taxon>
    </lineage>
</organism>
<dbReference type="GO" id="GO:0030158">
    <property type="term" value="F:protein xylosyltransferase activity"/>
    <property type="evidence" value="ECO:0007669"/>
    <property type="project" value="InterPro"/>
</dbReference>
<dbReference type="PANTHER" id="PTHR46025:SF3">
    <property type="entry name" value="XYLOSYLTRANSFERASE OXT"/>
    <property type="match status" value="1"/>
</dbReference>
<evidence type="ECO:0000313" key="16">
    <source>
        <dbReference type="Proteomes" id="UP000271624"/>
    </source>
</evidence>
<keyword evidence="13" id="KW-0325">Glycoprotein</keyword>
<evidence type="ECO:0000256" key="9">
    <source>
        <dbReference type="ARBA" id="ARBA00022989"/>
    </source>
</evidence>
<evidence type="ECO:0000256" key="12">
    <source>
        <dbReference type="ARBA" id="ARBA00023157"/>
    </source>
</evidence>
<evidence type="ECO:0000256" key="8">
    <source>
        <dbReference type="ARBA" id="ARBA00022968"/>
    </source>
</evidence>
<dbReference type="PANTHER" id="PTHR46025">
    <property type="entry name" value="XYLOSYLTRANSFERASE OXT"/>
    <property type="match status" value="1"/>
</dbReference>
<comment type="caution">
    <text evidence="15">The sequence shown here is derived from an EMBL/GenBank/DDBJ whole genome shotgun (WGS) entry which is preliminary data.</text>
</comment>
<keyword evidence="3" id="KW-0328">Glycosyltransferase</keyword>
<evidence type="ECO:0000313" key="15">
    <source>
        <dbReference type="EMBL" id="RUT02704.1"/>
    </source>
</evidence>
<dbReference type="Pfam" id="PF02485">
    <property type="entry name" value="Branch"/>
    <property type="match status" value="1"/>
</dbReference>
<keyword evidence="11" id="KW-0472">Membrane</keyword>
<evidence type="ECO:0000256" key="10">
    <source>
        <dbReference type="ARBA" id="ARBA00023034"/>
    </source>
</evidence>
<evidence type="ECO:0000256" key="4">
    <source>
        <dbReference type="ARBA" id="ARBA00022679"/>
    </source>
</evidence>
<dbReference type="GO" id="GO:0015012">
    <property type="term" value="P:heparan sulfate proteoglycan biosynthetic process"/>
    <property type="evidence" value="ECO:0007669"/>
    <property type="project" value="TreeGrafter"/>
</dbReference>
<protein>
    <recommendedName>
        <fullName evidence="14">Peptide O-xylosyltransferase</fullName>
    </recommendedName>
</protein>
<reference evidence="15" key="2">
    <citation type="journal article" date="2019" name="Genome Biol. Evol.">
        <title>Day and night: Metabolic profiles and evolutionary relationships of six axenic non-marine cyanobacteria.</title>
        <authorList>
            <person name="Will S.E."/>
            <person name="Henke P."/>
            <person name="Boedeker C."/>
            <person name="Huang S."/>
            <person name="Brinkmann H."/>
            <person name="Rohde M."/>
            <person name="Jarek M."/>
            <person name="Friedl T."/>
            <person name="Seufert S."/>
            <person name="Schumacher M."/>
            <person name="Overmann J."/>
            <person name="Neumann-Schaal M."/>
            <person name="Petersen J."/>
        </authorList>
    </citation>
    <scope>NUCLEOTIDE SEQUENCE [LARGE SCALE GENOMIC DNA]</scope>
    <source>
        <strain evidence="15">PCC 7102</strain>
    </source>
</reference>
<accession>A0A433V9E1</accession>
<keyword evidence="8" id="KW-0735">Signal-anchor</keyword>
<evidence type="ECO:0000256" key="1">
    <source>
        <dbReference type="ARBA" id="ARBA00004323"/>
    </source>
</evidence>
<evidence type="ECO:0000256" key="6">
    <source>
        <dbReference type="ARBA" id="ARBA00022723"/>
    </source>
</evidence>
<evidence type="ECO:0000256" key="2">
    <source>
        <dbReference type="ARBA" id="ARBA00004648"/>
    </source>
</evidence>
<comment type="subcellular location">
    <subcellularLocation>
        <location evidence="2">Endoplasmic reticulum membrane</location>
        <topology evidence="2">Single-pass type II membrane protein</topology>
    </subcellularLocation>
    <subcellularLocation>
        <location evidence="1">Golgi apparatus membrane</location>
        <topology evidence="1">Single-pass type II membrane protein</topology>
    </subcellularLocation>
</comment>
<reference evidence="15" key="1">
    <citation type="submission" date="2018-12" db="EMBL/GenBank/DDBJ databases">
        <authorList>
            <person name="Will S."/>
            <person name="Neumann-Schaal M."/>
            <person name="Henke P."/>
        </authorList>
    </citation>
    <scope>NUCLEOTIDE SEQUENCE</scope>
    <source>
        <strain evidence="15">PCC 7102</strain>
    </source>
</reference>
<dbReference type="GO" id="GO:0046872">
    <property type="term" value="F:metal ion binding"/>
    <property type="evidence" value="ECO:0007669"/>
    <property type="project" value="UniProtKB-KW"/>
</dbReference>
<dbReference type="InterPro" id="IPR043538">
    <property type="entry name" value="XYLT"/>
</dbReference>
<dbReference type="EMBL" id="RSCL01000015">
    <property type="protein sequence ID" value="RUT02704.1"/>
    <property type="molecule type" value="Genomic_DNA"/>
</dbReference>
<keyword evidence="12" id="KW-1015">Disulfide bond</keyword>
<dbReference type="GO" id="GO:0050650">
    <property type="term" value="P:chondroitin sulfate proteoglycan biosynthetic process"/>
    <property type="evidence" value="ECO:0007669"/>
    <property type="project" value="TreeGrafter"/>
</dbReference>
<evidence type="ECO:0000256" key="7">
    <source>
        <dbReference type="ARBA" id="ARBA00022824"/>
    </source>
</evidence>
<dbReference type="InterPro" id="IPR003406">
    <property type="entry name" value="Glyco_trans_14"/>
</dbReference>